<dbReference type="PANTHER" id="PTHR12461">
    <property type="entry name" value="HYPOXIA-INDUCIBLE FACTOR 1 ALPHA INHIBITOR-RELATED"/>
    <property type="match status" value="1"/>
</dbReference>
<proteinExistence type="predicted"/>
<comment type="caution">
    <text evidence="3">The sequence shown here is derived from an EMBL/GenBank/DDBJ whole genome shotgun (WGS) entry which is preliminary data.</text>
</comment>
<dbReference type="InterPro" id="IPR003347">
    <property type="entry name" value="JmjC_dom"/>
</dbReference>
<evidence type="ECO:0000256" key="1">
    <source>
        <dbReference type="SAM" id="MobiDB-lite"/>
    </source>
</evidence>
<feature type="domain" description="JmjC" evidence="2">
    <location>
        <begin position="256"/>
        <end position="393"/>
    </location>
</feature>
<dbReference type="PANTHER" id="PTHR12461:SF98">
    <property type="entry name" value="CUPIN-LIKE DOMAIN-CONTAINING PROTEIN"/>
    <property type="match status" value="1"/>
</dbReference>
<gene>
    <name evidence="3" type="ORF">CYCCA115_LOCUS7061</name>
</gene>
<organism evidence="3 4">
    <name type="scientific">Cylindrotheca closterium</name>
    <dbReference type="NCBI Taxonomy" id="2856"/>
    <lineage>
        <taxon>Eukaryota</taxon>
        <taxon>Sar</taxon>
        <taxon>Stramenopiles</taxon>
        <taxon>Ochrophyta</taxon>
        <taxon>Bacillariophyta</taxon>
        <taxon>Bacillariophyceae</taxon>
        <taxon>Bacillariophycidae</taxon>
        <taxon>Bacillariales</taxon>
        <taxon>Bacillariaceae</taxon>
        <taxon>Cylindrotheca</taxon>
    </lineage>
</organism>
<evidence type="ECO:0000259" key="2">
    <source>
        <dbReference type="PROSITE" id="PS51184"/>
    </source>
</evidence>
<name>A0AAD2CN56_9STRA</name>
<dbReference type="Proteomes" id="UP001295423">
    <property type="component" value="Unassembled WGS sequence"/>
</dbReference>
<reference evidence="3" key="1">
    <citation type="submission" date="2023-08" db="EMBL/GenBank/DDBJ databases">
        <authorList>
            <person name="Audoor S."/>
            <person name="Bilcke G."/>
        </authorList>
    </citation>
    <scope>NUCLEOTIDE SEQUENCE</scope>
</reference>
<keyword evidence="4" id="KW-1185">Reference proteome</keyword>
<dbReference type="AlphaFoldDB" id="A0AAD2CN56"/>
<dbReference type="SUPFAM" id="SSF51197">
    <property type="entry name" value="Clavaminate synthase-like"/>
    <property type="match status" value="1"/>
</dbReference>
<dbReference type="InterPro" id="IPR041667">
    <property type="entry name" value="Cupin_8"/>
</dbReference>
<evidence type="ECO:0000313" key="3">
    <source>
        <dbReference type="EMBL" id="CAJ1940477.1"/>
    </source>
</evidence>
<dbReference type="Gene3D" id="2.60.120.650">
    <property type="entry name" value="Cupin"/>
    <property type="match status" value="1"/>
</dbReference>
<protein>
    <recommendedName>
        <fullName evidence="2">JmjC domain-containing protein</fullName>
    </recommendedName>
</protein>
<dbReference type="EMBL" id="CAKOGP040000891">
    <property type="protein sequence ID" value="CAJ1940477.1"/>
    <property type="molecule type" value="Genomic_DNA"/>
</dbReference>
<accession>A0AAD2CN56</accession>
<dbReference type="PROSITE" id="PS51184">
    <property type="entry name" value="JMJC"/>
    <property type="match status" value="1"/>
</dbReference>
<sequence>MNTEGSANPNRTFRSHDRHRVTRDSRWGLNNTFNQSTHCLLEPIPGYPVQFNLLQMLEAWPIDEINGPEARQDTSYQSLCVFQWSNALDRKKMERYRKLELPFIMAGDPEVLEAAHRWNKPGYLVKMLGQNTKYTTEYSPTNHYIYVNQILKARYKGDRKKRKRNPGLPEGGKEEDKTLNITNTIVQMTYLEWLALAHETENATRATSRDAGPQSDSEKPHWYFKFMTCGTYEKGECKSTANVTTSRLATLGTELRCLSDPKSFYIIEADKQKGRIQCKFGMAGITSQAHFDTPRNFLVLLGGKRRYILSRPGSGNYANFYIHSGAHPSARHSAVNWSTPNLTEHPMFAKARATEAVLKTGEVLYIPPKWIHSIVSLSITMQCNSWSGSKNNR</sequence>
<dbReference type="Pfam" id="PF13621">
    <property type="entry name" value="Cupin_8"/>
    <property type="match status" value="1"/>
</dbReference>
<feature type="region of interest" description="Disordered" evidence="1">
    <location>
        <begin position="157"/>
        <end position="176"/>
    </location>
</feature>
<evidence type="ECO:0000313" key="4">
    <source>
        <dbReference type="Proteomes" id="UP001295423"/>
    </source>
</evidence>